<keyword evidence="3" id="KW-1133">Transmembrane helix</keyword>
<dbReference type="Proteomes" id="UP001151752">
    <property type="component" value="Chromosome 4"/>
</dbReference>
<keyword evidence="3" id="KW-0472">Membrane</keyword>
<dbReference type="PANTHER" id="PTHR31048">
    <property type="entry name" value="OS03G0233200 PROTEIN"/>
    <property type="match status" value="1"/>
</dbReference>
<keyword evidence="3" id="KW-0812">Transmembrane</keyword>
<evidence type="ECO:0000256" key="1">
    <source>
        <dbReference type="ARBA" id="ARBA00010607"/>
    </source>
</evidence>
<dbReference type="Pfam" id="PF00314">
    <property type="entry name" value="Thaumatin"/>
    <property type="match status" value="1"/>
</dbReference>
<reference evidence="4" key="1">
    <citation type="submission" date="2022-11" db="EMBL/GenBank/DDBJ databases">
        <authorList>
            <person name="Hyden B.L."/>
            <person name="Feng K."/>
            <person name="Yates T."/>
            <person name="Jawdy S."/>
            <person name="Smart L.B."/>
            <person name="Muchero W."/>
        </authorList>
    </citation>
    <scope>NUCLEOTIDE SEQUENCE</scope>
    <source>
        <tissue evidence="4">Shoot tip</tissue>
    </source>
</reference>
<accession>A0A9Q0ZKM3</accession>
<dbReference type="PROSITE" id="PS51367">
    <property type="entry name" value="THAUMATIN_2"/>
    <property type="match status" value="1"/>
</dbReference>
<evidence type="ECO:0000313" key="4">
    <source>
        <dbReference type="EMBL" id="KAJ6737909.1"/>
    </source>
</evidence>
<dbReference type="PROSITE" id="PS00316">
    <property type="entry name" value="THAUMATIN_1"/>
    <property type="match status" value="1"/>
</dbReference>
<feature type="transmembrane region" description="Helical" evidence="3">
    <location>
        <begin position="248"/>
        <end position="268"/>
    </location>
</feature>
<proteinExistence type="inferred from homology"/>
<organism evidence="4 5">
    <name type="scientific">Salix koriyanagi</name>
    <dbReference type="NCBI Taxonomy" id="2511006"/>
    <lineage>
        <taxon>Eukaryota</taxon>
        <taxon>Viridiplantae</taxon>
        <taxon>Streptophyta</taxon>
        <taxon>Embryophyta</taxon>
        <taxon>Tracheophyta</taxon>
        <taxon>Spermatophyta</taxon>
        <taxon>Magnoliopsida</taxon>
        <taxon>eudicotyledons</taxon>
        <taxon>Gunneridae</taxon>
        <taxon>Pentapetalae</taxon>
        <taxon>rosids</taxon>
        <taxon>fabids</taxon>
        <taxon>Malpighiales</taxon>
        <taxon>Salicaceae</taxon>
        <taxon>Saliceae</taxon>
        <taxon>Salix</taxon>
    </lineage>
</organism>
<feature type="region of interest" description="Disordered" evidence="2">
    <location>
        <begin position="190"/>
        <end position="240"/>
    </location>
</feature>
<feature type="compositionally biased region" description="Pro residues" evidence="2">
    <location>
        <begin position="197"/>
        <end position="239"/>
    </location>
</feature>
<dbReference type="Gene3D" id="2.60.110.10">
    <property type="entry name" value="Thaumatin"/>
    <property type="match status" value="2"/>
</dbReference>
<dbReference type="EMBL" id="JAPFFM010000010">
    <property type="protein sequence ID" value="KAJ6737909.1"/>
    <property type="molecule type" value="Genomic_DNA"/>
</dbReference>
<comment type="similarity">
    <text evidence="1">Belongs to the thaumatin family.</text>
</comment>
<dbReference type="AlphaFoldDB" id="A0A9Q0ZKM3"/>
<sequence>MASNKLNIRSKTNWFFSLGKNEWKDITTPDVWAGRLWGRSQCTEDSTGGFSCITGDCGSGQLECSTAPNGSIPVTMAEAAKSAGCVVDLNGVCPPDLEVISSDGKIAGCRKRVCHLCVHSHIVVMVQMKHLRLARLLIYSQNFKKKCPSTYTHPFDDETGTFSCESPEYQIVFCAGNTTVYKSMTTNMTVVSSGPTESPPPQEPSPSPPPQVKKPPSPSPPEITPPSPSPPGIPEPGPSPKIRSKAPIIAGVIGGVLLIISLVAILILRAKRRGQSGQAEQDVEGDHIKQVPGMPVSFFIPRAIRCN</sequence>
<name>A0A9Q0ZKM3_9ROSI</name>
<dbReference type="InterPro" id="IPR001938">
    <property type="entry name" value="Thaumatin"/>
</dbReference>
<gene>
    <name evidence="4" type="ORF">OIU74_002964</name>
</gene>
<comment type="caution">
    <text evidence="4">The sequence shown here is derived from an EMBL/GenBank/DDBJ whole genome shotgun (WGS) entry which is preliminary data.</text>
</comment>
<dbReference type="InterPro" id="IPR037176">
    <property type="entry name" value="Osmotin/thaumatin-like_sf"/>
</dbReference>
<evidence type="ECO:0000256" key="3">
    <source>
        <dbReference type="SAM" id="Phobius"/>
    </source>
</evidence>
<reference evidence="4" key="2">
    <citation type="journal article" date="2023" name="Int. J. Mol. Sci.">
        <title>De Novo Assembly and Annotation of 11 Diverse Shrub Willow (Salix) Genomes Reveals Novel Gene Organization in Sex-Linked Regions.</title>
        <authorList>
            <person name="Hyden B."/>
            <person name="Feng K."/>
            <person name="Yates T.B."/>
            <person name="Jawdy S."/>
            <person name="Cereghino C."/>
            <person name="Smart L.B."/>
            <person name="Muchero W."/>
        </authorList>
    </citation>
    <scope>NUCLEOTIDE SEQUENCE</scope>
    <source>
        <tissue evidence="4">Shoot tip</tissue>
    </source>
</reference>
<evidence type="ECO:0000256" key="2">
    <source>
        <dbReference type="SAM" id="MobiDB-lite"/>
    </source>
</evidence>
<protein>
    <submittedName>
        <fullName evidence="4">Uncharacterized protein</fullName>
    </submittedName>
</protein>
<keyword evidence="5" id="KW-1185">Reference proteome</keyword>
<dbReference type="InterPro" id="IPR017949">
    <property type="entry name" value="Thaumatin_CS"/>
</dbReference>
<dbReference type="SUPFAM" id="SSF49870">
    <property type="entry name" value="Osmotin, thaumatin-like protein"/>
    <property type="match status" value="1"/>
</dbReference>
<dbReference type="SMART" id="SM00205">
    <property type="entry name" value="THN"/>
    <property type="match status" value="1"/>
</dbReference>
<evidence type="ECO:0000313" key="5">
    <source>
        <dbReference type="Proteomes" id="UP001151752"/>
    </source>
</evidence>